<dbReference type="InterPro" id="IPR001647">
    <property type="entry name" value="HTH_TetR"/>
</dbReference>
<dbReference type="RefSeq" id="WP_100674087.1">
    <property type="nucleotide sequence ID" value="NZ_NJGD01000017.1"/>
</dbReference>
<dbReference type="GO" id="GO:0000976">
    <property type="term" value="F:transcription cis-regulatory region binding"/>
    <property type="evidence" value="ECO:0007669"/>
    <property type="project" value="TreeGrafter"/>
</dbReference>
<keyword evidence="3" id="KW-0804">Transcription</keyword>
<organism evidence="6 7">
    <name type="scientific">Rhizobium meliloti</name>
    <name type="common">Ensifer meliloti</name>
    <name type="synonym">Sinorhizobium meliloti</name>
    <dbReference type="NCBI Taxonomy" id="382"/>
    <lineage>
        <taxon>Bacteria</taxon>
        <taxon>Pseudomonadati</taxon>
        <taxon>Pseudomonadota</taxon>
        <taxon>Alphaproteobacteria</taxon>
        <taxon>Hyphomicrobiales</taxon>
        <taxon>Rhizobiaceae</taxon>
        <taxon>Sinorhizobium/Ensifer group</taxon>
        <taxon>Sinorhizobium</taxon>
    </lineage>
</organism>
<dbReference type="EMBL" id="NJGD01000017">
    <property type="protein sequence ID" value="PJR11965.1"/>
    <property type="molecule type" value="Genomic_DNA"/>
</dbReference>
<keyword evidence="2 4" id="KW-0238">DNA-binding</keyword>
<dbReference type="SUPFAM" id="SSF46689">
    <property type="entry name" value="Homeodomain-like"/>
    <property type="match status" value="1"/>
</dbReference>
<feature type="DNA-binding region" description="H-T-H motif" evidence="4">
    <location>
        <begin position="41"/>
        <end position="60"/>
    </location>
</feature>
<keyword evidence="1" id="KW-0805">Transcription regulation</keyword>
<dbReference type="InterPro" id="IPR050109">
    <property type="entry name" value="HTH-type_TetR-like_transc_reg"/>
</dbReference>
<dbReference type="PRINTS" id="PR00455">
    <property type="entry name" value="HTHTETR"/>
</dbReference>
<dbReference type="Proteomes" id="UP000231987">
    <property type="component" value="Unassembled WGS sequence"/>
</dbReference>
<accession>A0A2J0YWC9</accession>
<dbReference type="AlphaFoldDB" id="A0A2J0YWC9"/>
<dbReference type="PANTHER" id="PTHR30055:SF234">
    <property type="entry name" value="HTH-TYPE TRANSCRIPTIONAL REGULATOR BETI"/>
    <property type="match status" value="1"/>
</dbReference>
<evidence type="ECO:0000256" key="3">
    <source>
        <dbReference type="ARBA" id="ARBA00023163"/>
    </source>
</evidence>
<evidence type="ECO:0000256" key="1">
    <source>
        <dbReference type="ARBA" id="ARBA00023015"/>
    </source>
</evidence>
<dbReference type="InterPro" id="IPR036271">
    <property type="entry name" value="Tet_transcr_reg_TetR-rel_C_sf"/>
</dbReference>
<dbReference type="SUPFAM" id="SSF48498">
    <property type="entry name" value="Tetracyclin repressor-like, C-terminal domain"/>
    <property type="match status" value="1"/>
</dbReference>
<protein>
    <submittedName>
        <fullName evidence="6">TetR family transcriptional regulator</fullName>
    </submittedName>
</protein>
<proteinExistence type="predicted"/>
<dbReference type="PANTHER" id="PTHR30055">
    <property type="entry name" value="HTH-TYPE TRANSCRIPTIONAL REGULATOR RUTR"/>
    <property type="match status" value="1"/>
</dbReference>
<evidence type="ECO:0000313" key="7">
    <source>
        <dbReference type="Proteomes" id="UP000231987"/>
    </source>
</evidence>
<dbReference type="PROSITE" id="PS50977">
    <property type="entry name" value="HTH_TETR_2"/>
    <property type="match status" value="1"/>
</dbReference>
<dbReference type="Pfam" id="PF00440">
    <property type="entry name" value="TetR_N"/>
    <property type="match status" value="1"/>
</dbReference>
<evidence type="ECO:0000313" key="6">
    <source>
        <dbReference type="EMBL" id="PJR11965.1"/>
    </source>
</evidence>
<feature type="domain" description="HTH tetR-type" evidence="5">
    <location>
        <begin position="18"/>
        <end position="78"/>
    </location>
</feature>
<dbReference type="Gene3D" id="1.10.357.10">
    <property type="entry name" value="Tetracycline Repressor, domain 2"/>
    <property type="match status" value="1"/>
</dbReference>
<evidence type="ECO:0000259" key="5">
    <source>
        <dbReference type="PROSITE" id="PS50977"/>
    </source>
</evidence>
<gene>
    <name evidence="6" type="ORF">CEJ86_26400</name>
</gene>
<sequence>MNIVRRRGGGRPTREEAEALTRRLLDSARSTFARKGVANTSMEEIAAELSISKHTLYRRYPNRQALLEAVVERDLVRFRKTLADAAGQGDAPLAVLRDMAFSYFRFGTDRDYSAFYISVTAEAVFSLPLRERLAAWSSAALEPVVQAITSAQAAGLIVPGSAIEICHVLVDLLEGANNRVRLCGSECPDAENLRLFESRWAIFQTAMRREPDRPQKA</sequence>
<dbReference type="GO" id="GO:0003700">
    <property type="term" value="F:DNA-binding transcription factor activity"/>
    <property type="evidence" value="ECO:0007669"/>
    <property type="project" value="TreeGrafter"/>
</dbReference>
<name>A0A2J0YWC9_RHIML</name>
<dbReference type="InterPro" id="IPR009057">
    <property type="entry name" value="Homeodomain-like_sf"/>
</dbReference>
<reference evidence="6 7" key="1">
    <citation type="submission" date="2017-06" db="EMBL/GenBank/DDBJ databases">
        <title>Ensifer strains isolated from leguminous trees and herbs display diverse denitrification phenotypes with some acting as strong N2O sinks.</title>
        <authorList>
            <person name="Woliy K."/>
            <person name="Mania D."/>
            <person name="Bakken L.R."/>
            <person name="Frostegard A."/>
        </authorList>
    </citation>
    <scope>NUCLEOTIDE SEQUENCE [LARGE SCALE GENOMIC DNA]</scope>
    <source>
        <strain evidence="6 7">AC50a</strain>
    </source>
</reference>
<comment type="caution">
    <text evidence="6">The sequence shown here is derived from an EMBL/GenBank/DDBJ whole genome shotgun (WGS) entry which is preliminary data.</text>
</comment>
<evidence type="ECO:0000256" key="4">
    <source>
        <dbReference type="PROSITE-ProRule" id="PRU00335"/>
    </source>
</evidence>
<evidence type="ECO:0000256" key="2">
    <source>
        <dbReference type="ARBA" id="ARBA00023125"/>
    </source>
</evidence>